<dbReference type="Proteomes" id="UP000305238">
    <property type="component" value="Unassembled WGS sequence"/>
</dbReference>
<evidence type="ECO:0000256" key="5">
    <source>
        <dbReference type="RuleBase" id="RU003707"/>
    </source>
</evidence>
<dbReference type="AlphaFoldDB" id="A0A5S4H6C5"/>
<dbReference type="OrthoDB" id="8452484at2"/>
<evidence type="ECO:0000256" key="4">
    <source>
        <dbReference type="ARBA" id="ARBA00023717"/>
    </source>
</evidence>
<dbReference type="EMBL" id="VCKZ01000048">
    <property type="protein sequence ID" value="TMR40636.1"/>
    <property type="molecule type" value="Genomic_DNA"/>
</dbReference>
<dbReference type="SUPFAM" id="SSF52096">
    <property type="entry name" value="ClpP/crotonase"/>
    <property type="match status" value="1"/>
</dbReference>
<keyword evidence="2" id="KW-0456">Lyase</keyword>
<evidence type="ECO:0000313" key="6">
    <source>
        <dbReference type="EMBL" id="TMR40636.1"/>
    </source>
</evidence>
<dbReference type="GO" id="GO:0006635">
    <property type="term" value="P:fatty acid beta-oxidation"/>
    <property type="evidence" value="ECO:0007669"/>
    <property type="project" value="TreeGrafter"/>
</dbReference>
<comment type="catalytic activity">
    <reaction evidence="3">
        <text>a (3S)-3-hydroxyacyl-CoA = a (2E)-enoyl-CoA + H2O</text>
        <dbReference type="Rhea" id="RHEA:16105"/>
        <dbReference type="ChEBI" id="CHEBI:15377"/>
        <dbReference type="ChEBI" id="CHEBI:57318"/>
        <dbReference type="ChEBI" id="CHEBI:58856"/>
        <dbReference type="EC" id="4.2.1.17"/>
    </reaction>
</comment>
<dbReference type="InterPro" id="IPR029045">
    <property type="entry name" value="ClpP/crotonase-like_dom_sf"/>
</dbReference>
<dbReference type="CDD" id="cd06558">
    <property type="entry name" value="crotonase-like"/>
    <property type="match status" value="1"/>
</dbReference>
<dbReference type="PANTHER" id="PTHR11941">
    <property type="entry name" value="ENOYL-COA HYDRATASE-RELATED"/>
    <property type="match status" value="1"/>
</dbReference>
<keyword evidence="7" id="KW-1185">Reference proteome</keyword>
<dbReference type="Gene3D" id="3.90.226.10">
    <property type="entry name" value="2-enoyl-CoA Hydratase, Chain A, domain 1"/>
    <property type="match status" value="1"/>
</dbReference>
<dbReference type="PANTHER" id="PTHR11941:SF54">
    <property type="entry name" value="ENOYL-COA HYDRATASE, MITOCHONDRIAL"/>
    <property type="match status" value="1"/>
</dbReference>
<dbReference type="InterPro" id="IPR018376">
    <property type="entry name" value="Enoyl-CoA_hyd/isom_CS"/>
</dbReference>
<dbReference type="Pfam" id="PF00378">
    <property type="entry name" value="ECH_1"/>
    <property type="match status" value="1"/>
</dbReference>
<comment type="catalytic activity">
    <reaction evidence="4">
        <text>a 4-saturated-(3S)-3-hydroxyacyl-CoA = a (3E)-enoyl-CoA + H2O</text>
        <dbReference type="Rhea" id="RHEA:20724"/>
        <dbReference type="ChEBI" id="CHEBI:15377"/>
        <dbReference type="ChEBI" id="CHEBI:58521"/>
        <dbReference type="ChEBI" id="CHEBI:137480"/>
        <dbReference type="EC" id="4.2.1.17"/>
    </reaction>
</comment>
<dbReference type="InterPro" id="IPR001753">
    <property type="entry name" value="Enoyl-CoA_hydra/iso"/>
</dbReference>
<comment type="caution">
    <text evidence="6">The sequence shown here is derived from an EMBL/GenBank/DDBJ whole genome shotgun (WGS) entry which is preliminary data.</text>
</comment>
<gene>
    <name evidence="6" type="ORF">ETD96_09785</name>
</gene>
<evidence type="ECO:0000256" key="3">
    <source>
        <dbReference type="ARBA" id="ARBA00023709"/>
    </source>
</evidence>
<dbReference type="GO" id="GO:0016853">
    <property type="term" value="F:isomerase activity"/>
    <property type="evidence" value="ECO:0007669"/>
    <property type="project" value="UniProtKB-KW"/>
</dbReference>
<proteinExistence type="inferred from homology"/>
<dbReference type="Gene3D" id="1.10.12.10">
    <property type="entry name" value="Lyase 2-enoyl-coa Hydratase, Chain A, domain 2"/>
    <property type="match status" value="1"/>
</dbReference>
<name>A0A5S4H6C5_9ACTN</name>
<protein>
    <submittedName>
        <fullName evidence="6">Enoyl-CoA hydratase/isomerase family protein</fullName>
    </submittedName>
</protein>
<sequence length="264" mass="28349">MTARANVTLEVGDGVAWVRLNRPAALNAYSAALLDDLNDTLDDIEDDPRVRVLVVTGTGRAFSTGGDLKYFRSLLDTRDHDGLLAYIDYSAKTLTRFEELPKPVIAAVNGVTVAGGLELVLCCDLVIASADARIGDGHLKYGVLPGAGGSARLVRKVPANVASRLLLTGELFEPGYLQRHGLIDEVVPPDRLIGTAAAMARRLAELSPLALREVKRVAREAATQSSAIGLKLELGAFTTYVASEDFNEGMTAFTERRAPIYRGR</sequence>
<evidence type="ECO:0000256" key="1">
    <source>
        <dbReference type="ARBA" id="ARBA00005254"/>
    </source>
</evidence>
<evidence type="ECO:0000256" key="2">
    <source>
        <dbReference type="ARBA" id="ARBA00023239"/>
    </source>
</evidence>
<dbReference type="InterPro" id="IPR014748">
    <property type="entry name" value="Enoyl-CoA_hydra_C"/>
</dbReference>
<keyword evidence="6" id="KW-0413">Isomerase</keyword>
<accession>A0A5S4H6C5</accession>
<organism evidence="6 7">
    <name type="scientific">Actinomadura geliboluensis</name>
    <dbReference type="NCBI Taxonomy" id="882440"/>
    <lineage>
        <taxon>Bacteria</taxon>
        <taxon>Bacillati</taxon>
        <taxon>Actinomycetota</taxon>
        <taxon>Actinomycetes</taxon>
        <taxon>Streptosporangiales</taxon>
        <taxon>Thermomonosporaceae</taxon>
        <taxon>Actinomadura</taxon>
    </lineage>
</organism>
<dbReference type="PROSITE" id="PS00166">
    <property type="entry name" value="ENOYL_COA_HYDRATASE"/>
    <property type="match status" value="1"/>
</dbReference>
<evidence type="ECO:0000313" key="7">
    <source>
        <dbReference type="Proteomes" id="UP000305238"/>
    </source>
</evidence>
<comment type="similarity">
    <text evidence="1 5">Belongs to the enoyl-CoA hydratase/isomerase family.</text>
</comment>
<dbReference type="GO" id="GO:0004300">
    <property type="term" value="F:enoyl-CoA hydratase activity"/>
    <property type="evidence" value="ECO:0007669"/>
    <property type="project" value="UniProtKB-EC"/>
</dbReference>
<reference evidence="6 7" key="1">
    <citation type="submission" date="2019-05" db="EMBL/GenBank/DDBJ databases">
        <title>Draft genome sequence of Actinomadura geliboluensis A8036.</title>
        <authorList>
            <person name="Saricaoglu S."/>
            <person name="Isik K."/>
        </authorList>
    </citation>
    <scope>NUCLEOTIDE SEQUENCE [LARGE SCALE GENOMIC DNA]</scope>
    <source>
        <strain evidence="6 7">A8036</strain>
    </source>
</reference>
<dbReference type="RefSeq" id="WP_138635996.1">
    <property type="nucleotide sequence ID" value="NZ_VCKZ01000048.1"/>
</dbReference>